<dbReference type="HAMAP" id="MF_01384">
    <property type="entry name" value="UreD"/>
    <property type="match status" value="1"/>
</dbReference>
<name>A0A524RKX4_9CHRO</name>
<accession>A0A524RKX4</accession>
<comment type="similarity">
    <text evidence="1 3">Belongs to the UreD family.</text>
</comment>
<keyword evidence="2 3" id="KW-0143">Chaperone</keyword>
<keyword evidence="3" id="KW-0963">Cytoplasm</keyword>
<dbReference type="PANTHER" id="PTHR33643">
    <property type="entry name" value="UREASE ACCESSORY PROTEIN D"/>
    <property type="match status" value="1"/>
</dbReference>
<comment type="subunit">
    <text evidence="3">UreD, UreF and UreG form a complex that acts as a GTP-hydrolysis-dependent molecular chaperone, activating the urease apoprotein by helping to assemble the nickel containing metallocenter of UreC. The UreE protein probably delivers the nickel.</text>
</comment>
<dbReference type="PANTHER" id="PTHR33643:SF1">
    <property type="entry name" value="UREASE ACCESSORY PROTEIN D"/>
    <property type="match status" value="1"/>
</dbReference>
<keyword evidence="3" id="KW-0996">Nickel insertion</keyword>
<proteinExistence type="inferred from homology"/>
<dbReference type="Proteomes" id="UP000317990">
    <property type="component" value="Unassembled WGS sequence"/>
</dbReference>
<comment type="function">
    <text evidence="3">Required for maturation of urease via the functional incorporation of the urease nickel metallocenter.</text>
</comment>
<dbReference type="InterPro" id="IPR002669">
    <property type="entry name" value="UreD"/>
</dbReference>
<comment type="subcellular location">
    <subcellularLocation>
        <location evidence="3">Cytoplasm</location>
    </subcellularLocation>
</comment>
<gene>
    <name evidence="3" type="primary">ureD</name>
    <name evidence="4" type="ORF">ERJ67_10750</name>
</gene>
<sequence>MAEQPGWLGTATLVFFRRGRGTVHQGGATAPLKLQRGYDHGDGRWQLPLLHTAGGLVGGDQLAVDVRAGAGSQALITTVAAQKIYGSVGRSRQVPEGRWSRQSLHMHLAEAADLEWMPQETILFDAGLFEQHCLVELARDAVWLGVEVVRLGCTAAGQRLNRGEWRSRLEVWRGEHPLLIDPQRLSAEGRDCPHGMDTEPVYGTLVWAGVQLPDGALLERCRSDRRGLAGTMVCDAIAEAGHAGLICRYRGPSTVAARFWFARVWARLRAFRQLPPPALPRVWPFQENPLLGAS</sequence>
<dbReference type="GO" id="GO:0016151">
    <property type="term" value="F:nickel cation binding"/>
    <property type="evidence" value="ECO:0007669"/>
    <property type="project" value="UniProtKB-UniRule"/>
</dbReference>
<evidence type="ECO:0000313" key="4">
    <source>
        <dbReference type="EMBL" id="TGG90518.1"/>
    </source>
</evidence>
<organism evidence="4 5">
    <name type="scientific">Aphanocapsa feldmannii 277cV</name>
    <dbReference type="NCBI Taxonomy" id="2507553"/>
    <lineage>
        <taxon>Bacteria</taxon>
        <taxon>Bacillati</taxon>
        <taxon>Cyanobacteriota</taxon>
        <taxon>Cyanophyceae</taxon>
        <taxon>Oscillatoriophycideae</taxon>
        <taxon>Chroococcales</taxon>
        <taxon>Microcystaceae</taxon>
        <taxon>Aphanocapsa</taxon>
    </lineage>
</organism>
<evidence type="ECO:0000256" key="1">
    <source>
        <dbReference type="ARBA" id="ARBA00007177"/>
    </source>
</evidence>
<evidence type="ECO:0000256" key="2">
    <source>
        <dbReference type="ARBA" id="ARBA00023186"/>
    </source>
</evidence>
<dbReference type="Pfam" id="PF01774">
    <property type="entry name" value="UreD"/>
    <property type="match status" value="1"/>
</dbReference>
<evidence type="ECO:0000256" key="3">
    <source>
        <dbReference type="HAMAP-Rule" id="MF_01384"/>
    </source>
</evidence>
<dbReference type="AlphaFoldDB" id="A0A524RKX4"/>
<comment type="caution">
    <text evidence="4">The sequence shown here is derived from an EMBL/GenBank/DDBJ whole genome shotgun (WGS) entry which is preliminary data.</text>
</comment>
<dbReference type="EMBL" id="SRMO01000087">
    <property type="protein sequence ID" value="TGG90518.1"/>
    <property type="molecule type" value="Genomic_DNA"/>
</dbReference>
<protein>
    <recommendedName>
        <fullName evidence="3">Urease accessory protein UreD</fullName>
    </recommendedName>
</protein>
<reference evidence="4 5" key="1">
    <citation type="journal article" date="2019" name="mSystems">
        <title>Life at home and on the roam: Genomic adaptions reflect the dual lifestyle of an intracellular, facultative symbiont.</title>
        <authorList>
            <person name="Burgsdorf I."/>
        </authorList>
    </citation>
    <scope>NUCLEOTIDE SEQUENCE [LARGE SCALE GENOMIC DNA]</scope>
    <source>
        <strain evidence="4">277cV</strain>
    </source>
</reference>
<evidence type="ECO:0000313" key="5">
    <source>
        <dbReference type="Proteomes" id="UP000317990"/>
    </source>
</evidence>
<dbReference type="GO" id="GO:0005737">
    <property type="term" value="C:cytoplasm"/>
    <property type="evidence" value="ECO:0007669"/>
    <property type="project" value="UniProtKB-SubCell"/>
</dbReference>